<evidence type="ECO:0000313" key="1">
    <source>
        <dbReference type="EMBL" id="GFT47702.1"/>
    </source>
</evidence>
<comment type="caution">
    <text evidence="1">The sequence shown here is derived from an EMBL/GenBank/DDBJ whole genome shotgun (WGS) entry which is preliminary data.</text>
</comment>
<reference evidence="1" key="1">
    <citation type="submission" date="2020-08" db="EMBL/GenBank/DDBJ databases">
        <title>Multicomponent nature underlies the extraordinary mechanical properties of spider dragline silk.</title>
        <authorList>
            <person name="Kono N."/>
            <person name="Nakamura H."/>
            <person name="Mori M."/>
            <person name="Yoshida Y."/>
            <person name="Ohtoshi R."/>
            <person name="Malay A.D."/>
            <person name="Moran D.A.P."/>
            <person name="Tomita M."/>
            <person name="Numata K."/>
            <person name="Arakawa K."/>
        </authorList>
    </citation>
    <scope>NUCLEOTIDE SEQUENCE</scope>
</reference>
<evidence type="ECO:0000313" key="2">
    <source>
        <dbReference type="Proteomes" id="UP000887013"/>
    </source>
</evidence>
<dbReference type="AlphaFoldDB" id="A0A8X6P2D8"/>
<accession>A0A8X6P2D8</accession>
<gene>
    <name evidence="1" type="ORF">NPIL_122561</name>
</gene>
<dbReference type="Proteomes" id="UP000887013">
    <property type="component" value="Unassembled WGS sequence"/>
</dbReference>
<proteinExistence type="predicted"/>
<sequence length="78" mass="8995">MRFLIWANRIPSVPFPPRPSKRQLLLSAQHLFLGSKRADPRLSPAVGQFWPTLKNKEQPLHLFASSPFVERQPFSTDL</sequence>
<protein>
    <submittedName>
        <fullName evidence="1">Uncharacterized protein</fullName>
    </submittedName>
</protein>
<keyword evidence="2" id="KW-1185">Reference proteome</keyword>
<dbReference type="EMBL" id="BMAW01016159">
    <property type="protein sequence ID" value="GFT47702.1"/>
    <property type="molecule type" value="Genomic_DNA"/>
</dbReference>
<organism evidence="1 2">
    <name type="scientific">Nephila pilipes</name>
    <name type="common">Giant wood spider</name>
    <name type="synonym">Nephila maculata</name>
    <dbReference type="NCBI Taxonomy" id="299642"/>
    <lineage>
        <taxon>Eukaryota</taxon>
        <taxon>Metazoa</taxon>
        <taxon>Ecdysozoa</taxon>
        <taxon>Arthropoda</taxon>
        <taxon>Chelicerata</taxon>
        <taxon>Arachnida</taxon>
        <taxon>Araneae</taxon>
        <taxon>Araneomorphae</taxon>
        <taxon>Entelegynae</taxon>
        <taxon>Araneoidea</taxon>
        <taxon>Nephilidae</taxon>
        <taxon>Nephila</taxon>
    </lineage>
</organism>
<name>A0A8X6P2D8_NEPPI</name>